<dbReference type="EMBL" id="QFQS01000009">
    <property type="protein sequence ID" value="PZQ95161.1"/>
    <property type="molecule type" value="Genomic_DNA"/>
</dbReference>
<accession>A0A2W5RX76</accession>
<name>A0A2W5RX76_CERSP</name>
<dbReference type="AlphaFoldDB" id="A0A2W5RX76"/>
<protein>
    <submittedName>
        <fullName evidence="1">Uncharacterized protein</fullName>
    </submittedName>
</protein>
<evidence type="ECO:0000313" key="1">
    <source>
        <dbReference type="EMBL" id="PZQ95161.1"/>
    </source>
</evidence>
<proteinExistence type="predicted"/>
<dbReference type="Proteomes" id="UP000248975">
    <property type="component" value="Unassembled WGS sequence"/>
</dbReference>
<reference evidence="1 2" key="1">
    <citation type="submission" date="2017-08" db="EMBL/GenBank/DDBJ databases">
        <title>Infants hospitalized years apart are colonized by the same room-sourced microbial strains.</title>
        <authorList>
            <person name="Brooks B."/>
            <person name="Olm M.R."/>
            <person name="Firek B.A."/>
            <person name="Baker R."/>
            <person name="Thomas B.C."/>
            <person name="Morowitz M.J."/>
            <person name="Banfield J.F."/>
        </authorList>
    </citation>
    <scope>NUCLEOTIDE SEQUENCE [LARGE SCALE GENOMIC DNA]</scope>
    <source>
        <strain evidence="1">S2_003_000_R2_11</strain>
    </source>
</reference>
<organism evidence="1 2">
    <name type="scientific">Cereibacter sphaeroides</name>
    <name type="common">Rhodobacter sphaeroides</name>
    <dbReference type="NCBI Taxonomy" id="1063"/>
    <lineage>
        <taxon>Bacteria</taxon>
        <taxon>Pseudomonadati</taxon>
        <taxon>Pseudomonadota</taxon>
        <taxon>Alphaproteobacteria</taxon>
        <taxon>Rhodobacterales</taxon>
        <taxon>Paracoccaceae</taxon>
        <taxon>Cereibacter</taxon>
    </lineage>
</organism>
<comment type="caution">
    <text evidence="1">The sequence shown here is derived from an EMBL/GenBank/DDBJ whole genome shotgun (WGS) entry which is preliminary data.</text>
</comment>
<evidence type="ECO:0000313" key="2">
    <source>
        <dbReference type="Proteomes" id="UP000248975"/>
    </source>
</evidence>
<gene>
    <name evidence="1" type="ORF">DI533_20130</name>
</gene>
<sequence length="121" mass="13519">MAEGIIPNHVCIDEGHPHFWKHFRHLGVKIDGKERLGDVHEFNVAEGWAMVRVKNDIGQFKIDPANTRRFLLERITGKIEPYLKKPLPMAPAFGASDVAAISAAQAKRERKAAKLRAQANG</sequence>